<sequence length="93" mass="10248">MVPKLSSVTPLIVVVVEGTEIRKTKTLPVLQPNSEDLYASSGRTVSRVKRYLEQSGESLLQLHLRNSRCIHQRIPDSVPLSQPGVAGQCIKVN</sequence>
<dbReference type="EMBL" id="CAJVCH010178511">
    <property type="protein sequence ID" value="CAG7729443.1"/>
    <property type="molecule type" value="Genomic_DNA"/>
</dbReference>
<evidence type="ECO:0000313" key="2">
    <source>
        <dbReference type="Proteomes" id="UP000708208"/>
    </source>
</evidence>
<accession>A0A8J2JXT4</accession>
<dbReference type="Proteomes" id="UP000708208">
    <property type="component" value="Unassembled WGS sequence"/>
</dbReference>
<name>A0A8J2JXT4_9HEXA</name>
<gene>
    <name evidence="1" type="ORF">AFUS01_LOCUS18156</name>
</gene>
<reference evidence="1" key="1">
    <citation type="submission" date="2021-06" db="EMBL/GenBank/DDBJ databases">
        <authorList>
            <person name="Hodson N. C."/>
            <person name="Mongue J. A."/>
            <person name="Jaron S. K."/>
        </authorList>
    </citation>
    <scope>NUCLEOTIDE SEQUENCE</scope>
</reference>
<proteinExistence type="predicted"/>
<dbReference type="AlphaFoldDB" id="A0A8J2JXT4"/>
<keyword evidence="2" id="KW-1185">Reference proteome</keyword>
<evidence type="ECO:0000313" key="1">
    <source>
        <dbReference type="EMBL" id="CAG7729443.1"/>
    </source>
</evidence>
<comment type="caution">
    <text evidence="1">The sequence shown here is derived from an EMBL/GenBank/DDBJ whole genome shotgun (WGS) entry which is preliminary data.</text>
</comment>
<organism evidence="1 2">
    <name type="scientific">Allacma fusca</name>
    <dbReference type="NCBI Taxonomy" id="39272"/>
    <lineage>
        <taxon>Eukaryota</taxon>
        <taxon>Metazoa</taxon>
        <taxon>Ecdysozoa</taxon>
        <taxon>Arthropoda</taxon>
        <taxon>Hexapoda</taxon>
        <taxon>Collembola</taxon>
        <taxon>Symphypleona</taxon>
        <taxon>Sminthuridae</taxon>
        <taxon>Allacma</taxon>
    </lineage>
</organism>
<protein>
    <submittedName>
        <fullName evidence="1">Uncharacterized protein</fullName>
    </submittedName>
</protein>